<name>A0AAV7HQJ7_DENCH</name>
<dbReference type="EMBL" id="JAGFBR010000001">
    <property type="protein sequence ID" value="KAH0470425.1"/>
    <property type="molecule type" value="Genomic_DNA"/>
</dbReference>
<sequence>MAAQNPPNLEPNIHGLILRTSSTFSGHYAYFPLPRALPTDFSFKIDNIFVDSLLNAPHFPDITIFDSVSSNILYQSNNSIPNLFHVYNLINRSHFAFSFPLPFTIVNVAILIRDCSHFKVLIVCINKRLVEGDKRESPLFFYLYNSEGENLFLLPYNFPLTSNHLLPNRRKPAHVGEDIVHLDLTNTFLFTYGYSNLWIQMIPKLTTIWEQASMTHDISTRYGESRGKLHCVKFNFRKIEVHKEIETRQGLWMLVVARNFERYWGEVLGIHPDDEGLVLVRSMETDMISLVDIQREISFVVIDGKGPNCGPTCFGYGMNDVLEASTSQGMQHSSCGILHPHENIKGPEGEIFIVSFFGTQLVSSPQNV</sequence>
<organism evidence="1 2">
    <name type="scientific">Dendrobium chrysotoxum</name>
    <name type="common">Orchid</name>
    <dbReference type="NCBI Taxonomy" id="161865"/>
    <lineage>
        <taxon>Eukaryota</taxon>
        <taxon>Viridiplantae</taxon>
        <taxon>Streptophyta</taxon>
        <taxon>Embryophyta</taxon>
        <taxon>Tracheophyta</taxon>
        <taxon>Spermatophyta</taxon>
        <taxon>Magnoliopsida</taxon>
        <taxon>Liliopsida</taxon>
        <taxon>Asparagales</taxon>
        <taxon>Orchidaceae</taxon>
        <taxon>Epidendroideae</taxon>
        <taxon>Malaxideae</taxon>
        <taxon>Dendrobiinae</taxon>
        <taxon>Dendrobium</taxon>
    </lineage>
</organism>
<proteinExistence type="predicted"/>
<gene>
    <name evidence="1" type="ORF">IEQ34_000148</name>
</gene>
<comment type="caution">
    <text evidence="1">The sequence shown here is derived from an EMBL/GenBank/DDBJ whole genome shotgun (WGS) entry which is preliminary data.</text>
</comment>
<reference evidence="1 2" key="1">
    <citation type="journal article" date="2021" name="Hortic Res">
        <title>Chromosome-scale assembly of the Dendrobium chrysotoxum genome enhances the understanding of orchid evolution.</title>
        <authorList>
            <person name="Zhang Y."/>
            <person name="Zhang G.Q."/>
            <person name="Zhang D."/>
            <person name="Liu X.D."/>
            <person name="Xu X.Y."/>
            <person name="Sun W.H."/>
            <person name="Yu X."/>
            <person name="Zhu X."/>
            <person name="Wang Z.W."/>
            <person name="Zhao X."/>
            <person name="Zhong W.Y."/>
            <person name="Chen H."/>
            <person name="Yin W.L."/>
            <person name="Huang T."/>
            <person name="Niu S.C."/>
            <person name="Liu Z.J."/>
        </authorList>
    </citation>
    <scope>NUCLEOTIDE SEQUENCE [LARGE SCALE GENOMIC DNA]</scope>
    <source>
        <strain evidence="1">Lindl</strain>
    </source>
</reference>
<dbReference type="Proteomes" id="UP000775213">
    <property type="component" value="Unassembled WGS sequence"/>
</dbReference>
<dbReference type="AlphaFoldDB" id="A0AAV7HQJ7"/>
<evidence type="ECO:0000313" key="2">
    <source>
        <dbReference type="Proteomes" id="UP000775213"/>
    </source>
</evidence>
<keyword evidence="2" id="KW-1185">Reference proteome</keyword>
<protein>
    <submittedName>
        <fullName evidence="1">Uncharacterized protein</fullName>
    </submittedName>
</protein>
<accession>A0AAV7HQJ7</accession>
<evidence type="ECO:0000313" key="1">
    <source>
        <dbReference type="EMBL" id="KAH0470425.1"/>
    </source>
</evidence>